<evidence type="ECO:0000313" key="3">
    <source>
        <dbReference type="EMBL" id="PHJ16332.1"/>
    </source>
</evidence>
<dbReference type="Proteomes" id="UP000221165">
    <property type="component" value="Unassembled WGS sequence"/>
</dbReference>
<dbReference type="InterPro" id="IPR019562">
    <property type="entry name" value="Micronemal-adhesive-rpt_sia-bd"/>
</dbReference>
<accession>A0A2C6KIJ9</accession>
<feature type="region of interest" description="Disordered" evidence="1">
    <location>
        <begin position="238"/>
        <end position="396"/>
    </location>
</feature>
<feature type="compositionally biased region" description="Basic and acidic residues" evidence="1">
    <location>
        <begin position="247"/>
        <end position="258"/>
    </location>
</feature>
<proteinExistence type="predicted"/>
<dbReference type="RefSeq" id="XP_067918061.1">
    <property type="nucleotide sequence ID" value="XM_068069964.1"/>
</dbReference>
<reference evidence="3 4" key="1">
    <citation type="journal article" date="2017" name="Int. J. Parasitol.">
        <title>The genome of the protozoan parasite Cystoisospora suis and a reverse vaccinology approach to identify vaccine candidates.</title>
        <authorList>
            <person name="Palmieri N."/>
            <person name="Shrestha A."/>
            <person name="Ruttkowski B."/>
            <person name="Beck T."/>
            <person name="Vogl C."/>
            <person name="Tomley F."/>
            <person name="Blake D.P."/>
            <person name="Joachim A."/>
        </authorList>
    </citation>
    <scope>NUCLEOTIDE SEQUENCE [LARGE SCALE GENOMIC DNA]</scope>
    <source>
        <strain evidence="3 4">Wien I</strain>
    </source>
</reference>
<evidence type="ECO:0000259" key="2">
    <source>
        <dbReference type="Pfam" id="PF11476"/>
    </source>
</evidence>
<protein>
    <submittedName>
        <fullName evidence="3">Microneme protein mic1</fullName>
    </submittedName>
</protein>
<dbReference type="PRINTS" id="PR01744">
    <property type="entry name" value="MIC1MICRNEME"/>
</dbReference>
<dbReference type="InterPro" id="IPR024691">
    <property type="entry name" value="MIC1_galectin-like_dom"/>
</dbReference>
<feature type="compositionally biased region" description="Basic and acidic residues" evidence="1">
    <location>
        <begin position="385"/>
        <end position="396"/>
    </location>
</feature>
<dbReference type="InterPro" id="IPR038686">
    <property type="entry name" value="MIC1_C_sf"/>
</dbReference>
<sequence length="561" mass="61266">MAPQLNAVSTVRSLQSHLDARCQDLFKTICKTENRDEFCRPGGRVVFRHGRGGHSQPGNSWRCYDSSRLLATGGGDNGLSCVDNCGHLIPCPGSVDPATTRHASREEMADWVLGSVEKFCSSFQAAADLYCYQQYEGTIARFSKGYGSDPEAWRCYVPKSLSFALLGQCVDNCGGNTSCSGGRPGTTTENDKLHYTLSEGILDAIKSVQSPCKEEEVCMPKFENPPLCVKSVNTLNERKASPSAGDGRQDLEGVKPDTVDPSTGMGSEIMPQESGDYAKPEKEDAVAEKVEQEDRGESKLDEAVSSRKDGAGSDDSVDDDGDDEERRLDDEETLRDSEDDVTTVHTVAPRSPHRSRRSTPGDVFSRHPWEETDDVSGKLPSSDTVGERIGRPGDRLGPENLYPWQEHADGDGNGSLHSEPVTAYLRFTSGEEVTVEFDSDRVSGEIGNCHSFEVNTHDQLLRYHSDTGEEVSEVNLEDATGHVKLTVRHTGSYIMVGLQYSVQNGSRSLFYVAPDSRCNQAEELVFRDLAVGASLTRSAATRRSSSITGSGDHSPRERQAR</sequence>
<dbReference type="Gene3D" id="3.90.640.70">
    <property type="match status" value="2"/>
</dbReference>
<feature type="region of interest" description="Disordered" evidence="1">
    <location>
        <begin position="540"/>
        <end position="561"/>
    </location>
</feature>
<organism evidence="3 4">
    <name type="scientific">Cystoisospora suis</name>
    <dbReference type="NCBI Taxonomy" id="483139"/>
    <lineage>
        <taxon>Eukaryota</taxon>
        <taxon>Sar</taxon>
        <taxon>Alveolata</taxon>
        <taxon>Apicomplexa</taxon>
        <taxon>Conoidasida</taxon>
        <taxon>Coccidia</taxon>
        <taxon>Eucoccidiorida</taxon>
        <taxon>Eimeriorina</taxon>
        <taxon>Sarcocystidae</taxon>
        <taxon>Cystoisospora</taxon>
    </lineage>
</organism>
<feature type="compositionally biased region" description="Basic and acidic residues" evidence="1">
    <location>
        <begin position="276"/>
        <end position="311"/>
    </location>
</feature>
<gene>
    <name evidence="3" type="ORF">CSUI_009855</name>
</gene>
<evidence type="ECO:0000256" key="1">
    <source>
        <dbReference type="SAM" id="MobiDB-lite"/>
    </source>
</evidence>
<dbReference type="Pfam" id="PF11476">
    <property type="entry name" value="TgMIC1"/>
    <property type="match status" value="1"/>
</dbReference>
<feature type="compositionally biased region" description="Acidic residues" evidence="1">
    <location>
        <begin position="330"/>
        <end position="341"/>
    </location>
</feature>
<dbReference type="Pfam" id="PF10564">
    <property type="entry name" value="MAR_sialic_bdg"/>
    <property type="match status" value="2"/>
</dbReference>
<dbReference type="InterPro" id="IPR008117">
    <property type="entry name" value="Microneme_MIC1"/>
</dbReference>
<dbReference type="VEuPathDB" id="ToxoDB:CSUI_009855"/>
<feature type="domain" description="Micronemal protein 1 galectin-like" evidence="2">
    <location>
        <begin position="431"/>
        <end position="545"/>
    </location>
</feature>
<evidence type="ECO:0000313" key="4">
    <source>
        <dbReference type="Proteomes" id="UP000221165"/>
    </source>
</evidence>
<comment type="caution">
    <text evidence="3">The sequence shown here is derived from an EMBL/GenBank/DDBJ whole genome shotgun (WGS) entry which is preliminary data.</text>
</comment>
<dbReference type="EMBL" id="MIGC01006181">
    <property type="protein sequence ID" value="PHJ16332.1"/>
    <property type="molecule type" value="Genomic_DNA"/>
</dbReference>
<keyword evidence="4" id="KW-1185">Reference proteome</keyword>
<dbReference type="GeneID" id="94433175"/>
<name>A0A2C6KIJ9_9APIC</name>
<dbReference type="AlphaFoldDB" id="A0A2C6KIJ9"/>
<dbReference type="Gene3D" id="2.60.120.710">
    <property type="entry name" value="Toxoplasma gondii micronemal protein 1 TgMIC1"/>
    <property type="match status" value="1"/>
</dbReference>
<dbReference type="OrthoDB" id="329530at2759"/>
<feature type="compositionally biased region" description="Low complexity" evidence="1">
    <location>
        <begin position="540"/>
        <end position="551"/>
    </location>
</feature>